<dbReference type="AlphaFoldDB" id="A0A0C5VF95"/>
<name>A0A0C5VF95_9GAMM</name>
<evidence type="ECO:0000313" key="3">
    <source>
        <dbReference type="Proteomes" id="UP000032266"/>
    </source>
</evidence>
<dbReference type="Proteomes" id="UP000032266">
    <property type="component" value="Chromosome"/>
</dbReference>
<dbReference type="RefSeq" id="WP_044619556.1">
    <property type="nucleotide sequence ID" value="NZ_CP007142.1"/>
</dbReference>
<keyword evidence="1" id="KW-0812">Transmembrane</keyword>
<gene>
    <name evidence="2" type="ORF">YC6258_05916</name>
</gene>
<accession>A0A0C5VF95</accession>
<evidence type="ECO:0000313" key="2">
    <source>
        <dbReference type="EMBL" id="AJQ97940.1"/>
    </source>
</evidence>
<dbReference type="KEGG" id="gsn:YC6258_05916"/>
<dbReference type="STRING" id="1445510.YC6258_05916"/>
<dbReference type="EMBL" id="CP007142">
    <property type="protein sequence ID" value="AJQ97940.1"/>
    <property type="molecule type" value="Genomic_DNA"/>
</dbReference>
<sequence length="198" mass="22395">MKAIAQWIVTLTVMALIAMVVSLFATFLVLTEGRSIREVAWPVAQWSMTLTGLSFWLAIVLLSYGQWKIIPSHSRAAPPVLIAGLTAFPIVNLFSLPIYLSQWISTLQRGLSSHSEPVMLFADRLYRAHIWQCILIPVLAFLLFTQTLTHAIQQPMRDIFLLLLIPVIPLILWFTGSFIRNLMRLAGTLEPLDQLIRS</sequence>
<proteinExistence type="predicted"/>
<feature type="transmembrane region" description="Helical" evidence="1">
    <location>
        <begin position="160"/>
        <end position="179"/>
    </location>
</feature>
<feature type="transmembrane region" description="Helical" evidence="1">
    <location>
        <begin position="43"/>
        <end position="64"/>
    </location>
</feature>
<evidence type="ECO:0000256" key="1">
    <source>
        <dbReference type="SAM" id="Phobius"/>
    </source>
</evidence>
<keyword evidence="1" id="KW-0472">Membrane</keyword>
<dbReference type="HOGENOM" id="CLU_1376467_0_0_6"/>
<feature type="transmembrane region" description="Helical" evidence="1">
    <location>
        <begin position="129"/>
        <end position="148"/>
    </location>
</feature>
<organism evidence="2 3">
    <name type="scientific">Gynuella sunshinyii YC6258</name>
    <dbReference type="NCBI Taxonomy" id="1445510"/>
    <lineage>
        <taxon>Bacteria</taxon>
        <taxon>Pseudomonadati</taxon>
        <taxon>Pseudomonadota</taxon>
        <taxon>Gammaproteobacteria</taxon>
        <taxon>Oceanospirillales</taxon>
        <taxon>Saccharospirillaceae</taxon>
        <taxon>Gynuella</taxon>
    </lineage>
</organism>
<feature type="transmembrane region" description="Helical" evidence="1">
    <location>
        <begin position="7"/>
        <end position="31"/>
    </location>
</feature>
<keyword evidence="1" id="KW-1133">Transmembrane helix</keyword>
<reference evidence="2 3" key="1">
    <citation type="submission" date="2014-01" db="EMBL/GenBank/DDBJ databases">
        <title>Full genme sequencing of cellulolytic bacterium Gynuella sunshinyii YC6258T gen. nov., sp. nov.</title>
        <authorList>
            <person name="Khan H."/>
            <person name="Chung E.J."/>
            <person name="Chung Y.R."/>
        </authorList>
    </citation>
    <scope>NUCLEOTIDE SEQUENCE [LARGE SCALE GENOMIC DNA]</scope>
    <source>
        <strain evidence="2 3">YC6258</strain>
    </source>
</reference>
<feature type="transmembrane region" description="Helical" evidence="1">
    <location>
        <begin position="76"/>
        <end position="100"/>
    </location>
</feature>
<protein>
    <submittedName>
        <fullName evidence="2">Uncharacterized protein</fullName>
    </submittedName>
</protein>
<keyword evidence="3" id="KW-1185">Reference proteome</keyword>